<dbReference type="AlphaFoldDB" id="A0A0M0HID5"/>
<dbReference type="EMBL" id="LHPJ01000034">
    <property type="protein sequence ID" value="KOO01849.1"/>
    <property type="molecule type" value="Genomic_DNA"/>
</dbReference>
<keyword evidence="2" id="KW-1185">Reference proteome</keyword>
<sequence>MLHQIDKYQCSACNIKSKHITVLIRNPSPFAGVKHQKRKEFIAGLIKGWAVGPFLASMDEFSRHTICENCGIKTVEN</sequence>
<reference evidence="2" key="1">
    <citation type="submission" date="2015-08" db="EMBL/GenBank/DDBJ databases">
        <title>Vibrio galatheae sp. nov., a novel member of the Vibrionaceae family isolated from the Solomon Islands.</title>
        <authorList>
            <person name="Giubergia S."/>
            <person name="Machado H."/>
            <person name="Mateiu R.V."/>
            <person name="Gram L."/>
        </authorList>
    </citation>
    <scope>NUCLEOTIDE SEQUENCE [LARGE SCALE GENOMIC DNA]</scope>
    <source>
        <strain evidence="2">DSM 19584</strain>
    </source>
</reference>
<dbReference type="OrthoDB" id="5588512at2"/>
<organism evidence="1 2">
    <name type="scientific">Vibrio nereis</name>
    <dbReference type="NCBI Taxonomy" id="693"/>
    <lineage>
        <taxon>Bacteria</taxon>
        <taxon>Pseudomonadati</taxon>
        <taxon>Pseudomonadota</taxon>
        <taxon>Gammaproteobacteria</taxon>
        <taxon>Vibrionales</taxon>
        <taxon>Vibrionaceae</taxon>
        <taxon>Vibrio</taxon>
    </lineage>
</organism>
<protein>
    <recommendedName>
        <fullName evidence="3">Pullulanase</fullName>
    </recommendedName>
</protein>
<evidence type="ECO:0000313" key="1">
    <source>
        <dbReference type="EMBL" id="KOO01849.1"/>
    </source>
</evidence>
<evidence type="ECO:0008006" key="3">
    <source>
        <dbReference type="Google" id="ProtNLM"/>
    </source>
</evidence>
<gene>
    <name evidence="1" type="ORF">AKJ17_18390</name>
</gene>
<comment type="caution">
    <text evidence="1">The sequence shown here is derived from an EMBL/GenBank/DDBJ whole genome shotgun (WGS) entry which is preliminary data.</text>
</comment>
<proteinExistence type="predicted"/>
<dbReference type="STRING" id="693.AKJ17_18390"/>
<name>A0A0M0HID5_VIBNE</name>
<dbReference type="RefSeq" id="WP_053397245.1">
    <property type="nucleotide sequence ID" value="NZ_LHPJ01000034.1"/>
</dbReference>
<evidence type="ECO:0000313" key="2">
    <source>
        <dbReference type="Proteomes" id="UP000037515"/>
    </source>
</evidence>
<dbReference type="Proteomes" id="UP000037515">
    <property type="component" value="Unassembled WGS sequence"/>
</dbReference>
<dbReference type="PATRIC" id="fig|693.5.peg.3739"/>
<accession>A0A0M0HID5</accession>